<keyword evidence="3" id="KW-1185">Reference proteome</keyword>
<reference evidence="2 3" key="3">
    <citation type="submission" date="2019-11" db="EMBL/GenBank/DDBJ databases">
        <title>A de novo genome assembly of a pear dwarfing rootstock.</title>
        <authorList>
            <person name="Wang F."/>
            <person name="Wang J."/>
            <person name="Li S."/>
            <person name="Zhang Y."/>
            <person name="Fang M."/>
            <person name="Ma L."/>
            <person name="Zhao Y."/>
            <person name="Jiang S."/>
        </authorList>
    </citation>
    <scope>NUCLEOTIDE SEQUENCE [LARGE SCALE GENOMIC DNA]</scope>
    <source>
        <strain evidence="2">S2</strain>
        <tissue evidence="2">Leaf</tissue>
    </source>
</reference>
<sequence length="201" mass="22375">MATNTFITKLVEECNKYRDFINRNAIKSFQSEGDSSALHQTLGPLFKDNIPKSITNMLKAHCLKSIFQGYDWSKADVVTMVPAKKKLAPPSKNDVTIAPPSIDLTPIATPAAPTKLSKQPHPKAETTKDGDHDREKPSHKSKKEISDCPGIRVDVHFGLENPLTQRPQLRRGIECLNDLAINDLLSNENVVHLSDVLEQTR</sequence>
<reference evidence="2 3" key="1">
    <citation type="submission" date="2019-09" db="EMBL/GenBank/DDBJ databases">
        <authorList>
            <person name="Ou C."/>
        </authorList>
    </citation>
    <scope>NUCLEOTIDE SEQUENCE [LARGE SCALE GENOMIC DNA]</scope>
    <source>
        <strain evidence="2">S2</strain>
        <tissue evidence="2">Leaf</tissue>
    </source>
</reference>
<evidence type="ECO:0000256" key="1">
    <source>
        <dbReference type="SAM" id="MobiDB-lite"/>
    </source>
</evidence>
<protein>
    <submittedName>
        <fullName evidence="2">Histone deacetylase 5-like</fullName>
    </submittedName>
</protein>
<dbReference type="AlphaFoldDB" id="A0A5N5EXP9"/>
<dbReference type="Proteomes" id="UP000327157">
    <property type="component" value="Chromosome 7"/>
</dbReference>
<comment type="caution">
    <text evidence="2">The sequence shown here is derived from an EMBL/GenBank/DDBJ whole genome shotgun (WGS) entry which is preliminary data.</text>
</comment>
<reference evidence="3" key="2">
    <citation type="submission" date="2019-10" db="EMBL/GenBank/DDBJ databases">
        <title>A de novo genome assembly of a pear dwarfing rootstock.</title>
        <authorList>
            <person name="Wang F."/>
            <person name="Wang J."/>
            <person name="Li S."/>
            <person name="Zhang Y."/>
            <person name="Fang M."/>
            <person name="Ma L."/>
            <person name="Zhao Y."/>
            <person name="Jiang S."/>
        </authorList>
    </citation>
    <scope>NUCLEOTIDE SEQUENCE [LARGE SCALE GENOMIC DNA]</scope>
</reference>
<dbReference type="EMBL" id="SMOL01000781">
    <property type="protein sequence ID" value="KAB2595576.1"/>
    <property type="molecule type" value="Genomic_DNA"/>
</dbReference>
<proteinExistence type="predicted"/>
<feature type="region of interest" description="Disordered" evidence="1">
    <location>
        <begin position="87"/>
        <end position="145"/>
    </location>
</feature>
<evidence type="ECO:0000313" key="2">
    <source>
        <dbReference type="EMBL" id="KAB2595576.1"/>
    </source>
</evidence>
<evidence type="ECO:0000313" key="3">
    <source>
        <dbReference type="Proteomes" id="UP000327157"/>
    </source>
</evidence>
<organism evidence="2 3">
    <name type="scientific">Pyrus ussuriensis x Pyrus communis</name>
    <dbReference type="NCBI Taxonomy" id="2448454"/>
    <lineage>
        <taxon>Eukaryota</taxon>
        <taxon>Viridiplantae</taxon>
        <taxon>Streptophyta</taxon>
        <taxon>Embryophyta</taxon>
        <taxon>Tracheophyta</taxon>
        <taxon>Spermatophyta</taxon>
        <taxon>Magnoliopsida</taxon>
        <taxon>eudicotyledons</taxon>
        <taxon>Gunneridae</taxon>
        <taxon>Pentapetalae</taxon>
        <taxon>rosids</taxon>
        <taxon>fabids</taxon>
        <taxon>Rosales</taxon>
        <taxon>Rosaceae</taxon>
        <taxon>Amygdaloideae</taxon>
        <taxon>Maleae</taxon>
        <taxon>Pyrus</taxon>
    </lineage>
</organism>
<accession>A0A5N5EXP9</accession>
<name>A0A5N5EXP9_9ROSA</name>
<feature type="compositionally biased region" description="Basic and acidic residues" evidence="1">
    <location>
        <begin position="122"/>
        <end position="145"/>
    </location>
</feature>
<gene>
    <name evidence="2" type="ORF">D8674_031026</name>
</gene>